<evidence type="ECO:0000313" key="4">
    <source>
        <dbReference type="Proteomes" id="UP001612741"/>
    </source>
</evidence>
<feature type="compositionally biased region" description="Low complexity" evidence="1">
    <location>
        <begin position="65"/>
        <end position="85"/>
    </location>
</feature>
<evidence type="ECO:0000256" key="1">
    <source>
        <dbReference type="SAM" id="MobiDB-lite"/>
    </source>
</evidence>
<comment type="caution">
    <text evidence="3">The sequence shown here is derived from an EMBL/GenBank/DDBJ whole genome shotgun (WGS) entry which is preliminary data.</text>
</comment>
<keyword evidence="2" id="KW-0732">Signal</keyword>
<dbReference type="Proteomes" id="UP001612741">
    <property type="component" value="Unassembled WGS sequence"/>
</dbReference>
<dbReference type="RefSeq" id="WP_397089277.1">
    <property type="nucleotide sequence ID" value="NZ_JBITGY010000012.1"/>
</dbReference>
<feature type="chain" id="PRO_5047031789" description="LPXTG cell wall anchor domain-containing protein" evidence="2">
    <location>
        <begin position="28"/>
        <end position="280"/>
    </location>
</feature>
<proteinExistence type="predicted"/>
<feature type="region of interest" description="Disordered" evidence="1">
    <location>
        <begin position="134"/>
        <end position="183"/>
    </location>
</feature>
<reference evidence="3 4" key="1">
    <citation type="submission" date="2024-10" db="EMBL/GenBank/DDBJ databases">
        <title>The Natural Products Discovery Center: Release of the First 8490 Sequenced Strains for Exploring Actinobacteria Biosynthetic Diversity.</title>
        <authorList>
            <person name="Kalkreuter E."/>
            <person name="Kautsar S.A."/>
            <person name="Yang D."/>
            <person name="Bader C.D."/>
            <person name="Teijaro C.N."/>
            <person name="Fluegel L."/>
            <person name="Davis C.M."/>
            <person name="Simpson J.R."/>
            <person name="Lauterbach L."/>
            <person name="Steele A.D."/>
            <person name="Gui C."/>
            <person name="Meng S."/>
            <person name="Li G."/>
            <person name="Viehrig K."/>
            <person name="Ye F."/>
            <person name="Su P."/>
            <person name="Kiefer A.F."/>
            <person name="Nichols A."/>
            <person name="Cepeda A.J."/>
            <person name="Yan W."/>
            <person name="Fan B."/>
            <person name="Jiang Y."/>
            <person name="Adhikari A."/>
            <person name="Zheng C.-J."/>
            <person name="Schuster L."/>
            <person name="Cowan T.M."/>
            <person name="Smanski M.J."/>
            <person name="Chevrette M.G."/>
            <person name="De Carvalho L.P.S."/>
            <person name="Shen B."/>
        </authorList>
    </citation>
    <scope>NUCLEOTIDE SEQUENCE [LARGE SCALE GENOMIC DNA]</scope>
    <source>
        <strain evidence="3 4">NPDC050545</strain>
    </source>
</reference>
<protein>
    <recommendedName>
        <fullName evidence="5">LPXTG cell wall anchor domain-containing protein</fullName>
    </recommendedName>
</protein>
<feature type="signal peptide" evidence="2">
    <location>
        <begin position="1"/>
        <end position="27"/>
    </location>
</feature>
<gene>
    <name evidence="3" type="ORF">ACIBG2_39400</name>
</gene>
<evidence type="ECO:0008006" key="5">
    <source>
        <dbReference type="Google" id="ProtNLM"/>
    </source>
</evidence>
<name>A0ABW7Z7L9_9ACTN</name>
<sequence>MRSRAAFTTGVLAVALAAVPVAAPAAAAVQDCTKGGGLLSGVTNSLCEVVDAVTDTVDGLTGNATEPVTTGVDETTGDVLGTVGESVPSGKPTPTPTAGDGQPSPSKSSELLPTTLSEVCLPVLACDDQSVLDRLAPGPAQTTTTREPSPSPTPSARPTHRREETQVLPTPAPTPPQSEPYLIDTTRPVEERRTADTGEPHIDLLWPNPFAEDLAVPLQDRQLVRPSQPASDAVGTALTALLLASAILATRVAHQRRRRAEQHDSIPFEPGRVGGRHRLA</sequence>
<evidence type="ECO:0000313" key="3">
    <source>
        <dbReference type="EMBL" id="MFI6503504.1"/>
    </source>
</evidence>
<evidence type="ECO:0000256" key="2">
    <source>
        <dbReference type="SAM" id="SignalP"/>
    </source>
</evidence>
<dbReference type="EMBL" id="JBITGY010000012">
    <property type="protein sequence ID" value="MFI6503504.1"/>
    <property type="molecule type" value="Genomic_DNA"/>
</dbReference>
<feature type="region of interest" description="Disordered" evidence="1">
    <location>
        <begin position="257"/>
        <end position="280"/>
    </location>
</feature>
<feature type="region of interest" description="Disordered" evidence="1">
    <location>
        <begin position="64"/>
        <end position="111"/>
    </location>
</feature>
<accession>A0ABW7Z7L9</accession>
<organism evidence="3 4">
    <name type="scientific">Nonomuraea typhae</name>
    <dbReference type="NCBI Taxonomy" id="2603600"/>
    <lineage>
        <taxon>Bacteria</taxon>
        <taxon>Bacillati</taxon>
        <taxon>Actinomycetota</taxon>
        <taxon>Actinomycetes</taxon>
        <taxon>Streptosporangiales</taxon>
        <taxon>Streptosporangiaceae</taxon>
        <taxon>Nonomuraea</taxon>
    </lineage>
</organism>
<keyword evidence="4" id="KW-1185">Reference proteome</keyword>